<gene>
    <name evidence="8" type="ORF">D1627_09315</name>
</gene>
<proteinExistence type="predicted"/>
<evidence type="ECO:0000256" key="6">
    <source>
        <dbReference type="SAM" id="Phobius"/>
    </source>
</evidence>
<accession>A0A399S213</accession>
<dbReference type="InterPro" id="IPR027379">
    <property type="entry name" value="CLS_N"/>
</dbReference>
<evidence type="ECO:0000256" key="2">
    <source>
        <dbReference type="ARBA" id="ARBA00022475"/>
    </source>
</evidence>
<evidence type="ECO:0000313" key="8">
    <source>
        <dbReference type="EMBL" id="RIJ37328.1"/>
    </source>
</evidence>
<dbReference type="GO" id="GO:0005886">
    <property type="term" value="C:plasma membrane"/>
    <property type="evidence" value="ECO:0007669"/>
    <property type="project" value="UniProtKB-SubCell"/>
</dbReference>
<dbReference type="Pfam" id="PF13396">
    <property type="entry name" value="PLDc_N"/>
    <property type="match status" value="1"/>
</dbReference>
<feature type="transmembrane region" description="Helical" evidence="6">
    <location>
        <begin position="12"/>
        <end position="34"/>
    </location>
</feature>
<evidence type="ECO:0000313" key="9">
    <source>
        <dbReference type="Proteomes" id="UP000266005"/>
    </source>
</evidence>
<evidence type="ECO:0000256" key="5">
    <source>
        <dbReference type="ARBA" id="ARBA00023136"/>
    </source>
</evidence>
<sequence length="81" mass="9172">MITNQLISISSNLVTWQTLLFMVCTTSVILWLWALQDILRNDFKTGTDKLVWVIVVVVLPIVGAVLYLLIGRKQKRDITAA</sequence>
<dbReference type="AlphaFoldDB" id="A0A399S213"/>
<dbReference type="Proteomes" id="UP000266005">
    <property type="component" value="Unassembled WGS sequence"/>
</dbReference>
<keyword evidence="5 6" id="KW-0472">Membrane</keyword>
<feature type="domain" description="Cardiolipin synthase N-terminal" evidence="7">
    <location>
        <begin position="29"/>
        <end position="72"/>
    </location>
</feature>
<comment type="subcellular location">
    <subcellularLocation>
        <location evidence="1">Cell membrane</location>
        <topology evidence="1">Multi-pass membrane protein</topology>
    </subcellularLocation>
</comment>
<evidence type="ECO:0000259" key="7">
    <source>
        <dbReference type="Pfam" id="PF13396"/>
    </source>
</evidence>
<keyword evidence="9" id="KW-1185">Reference proteome</keyword>
<name>A0A399S213_9BACT</name>
<protein>
    <recommendedName>
        <fullName evidence="7">Cardiolipin synthase N-terminal domain-containing protein</fullName>
    </recommendedName>
</protein>
<keyword evidence="4 6" id="KW-1133">Transmembrane helix</keyword>
<dbReference type="OrthoDB" id="1123412at2"/>
<keyword evidence="3 6" id="KW-0812">Transmembrane</keyword>
<dbReference type="EMBL" id="QWGE01000003">
    <property type="protein sequence ID" value="RIJ37328.1"/>
    <property type="molecule type" value="Genomic_DNA"/>
</dbReference>
<organism evidence="8 9">
    <name type="scientific">Pontibacter oryzae</name>
    <dbReference type="NCBI Taxonomy" id="2304593"/>
    <lineage>
        <taxon>Bacteria</taxon>
        <taxon>Pseudomonadati</taxon>
        <taxon>Bacteroidota</taxon>
        <taxon>Cytophagia</taxon>
        <taxon>Cytophagales</taxon>
        <taxon>Hymenobacteraceae</taxon>
        <taxon>Pontibacter</taxon>
    </lineage>
</organism>
<reference evidence="9" key="1">
    <citation type="submission" date="2018-08" db="EMBL/GenBank/DDBJ databases">
        <title>Mucilaginibacter sp. MYSH2.</title>
        <authorList>
            <person name="Seo T."/>
        </authorList>
    </citation>
    <scope>NUCLEOTIDE SEQUENCE [LARGE SCALE GENOMIC DNA]</scope>
    <source>
        <strain evidence="9">KIRAN</strain>
    </source>
</reference>
<comment type="caution">
    <text evidence="8">The sequence shown here is derived from an EMBL/GenBank/DDBJ whole genome shotgun (WGS) entry which is preliminary data.</text>
</comment>
<evidence type="ECO:0000256" key="4">
    <source>
        <dbReference type="ARBA" id="ARBA00022989"/>
    </source>
</evidence>
<evidence type="ECO:0000256" key="1">
    <source>
        <dbReference type="ARBA" id="ARBA00004651"/>
    </source>
</evidence>
<evidence type="ECO:0000256" key="3">
    <source>
        <dbReference type="ARBA" id="ARBA00022692"/>
    </source>
</evidence>
<feature type="transmembrane region" description="Helical" evidence="6">
    <location>
        <begin position="50"/>
        <end position="70"/>
    </location>
</feature>
<keyword evidence="2" id="KW-1003">Cell membrane</keyword>